<reference evidence="1 2" key="1">
    <citation type="submission" date="2006-02" db="EMBL/GenBank/DDBJ databases">
        <authorList>
            <person name="Amann R."/>
            <person name="Ferriera S."/>
            <person name="Johnson J."/>
            <person name="Kravitz S."/>
            <person name="Halpern A."/>
            <person name="Remington K."/>
            <person name="Beeson K."/>
            <person name="Tran B."/>
            <person name="Rogers Y.-H."/>
            <person name="Friedman R."/>
            <person name="Venter J.C."/>
        </authorList>
    </citation>
    <scope>NUCLEOTIDE SEQUENCE [LARGE SCALE GENOMIC DNA]</scope>
    <source>
        <strain evidence="1 2">DSM 3645</strain>
    </source>
</reference>
<evidence type="ECO:0000313" key="2">
    <source>
        <dbReference type="Proteomes" id="UP000004358"/>
    </source>
</evidence>
<dbReference type="Proteomes" id="UP000004358">
    <property type="component" value="Unassembled WGS sequence"/>
</dbReference>
<dbReference type="HOGENOM" id="CLU_3247965_0_0_0"/>
<name>A3ZRT3_9BACT</name>
<dbReference type="AlphaFoldDB" id="A3ZRT3"/>
<comment type="caution">
    <text evidence="1">The sequence shown here is derived from an EMBL/GenBank/DDBJ whole genome shotgun (WGS) entry which is preliminary data.</text>
</comment>
<proteinExistence type="predicted"/>
<accession>A3ZRT3</accession>
<protein>
    <submittedName>
        <fullName evidence="1">Uncharacterized protein</fullName>
    </submittedName>
</protein>
<sequence>MPKTIAFDQVRKEMQQTKLLAERILVFASSICHRPKGSANSA</sequence>
<organism evidence="1 2">
    <name type="scientific">Blastopirellula marina DSM 3645</name>
    <dbReference type="NCBI Taxonomy" id="314230"/>
    <lineage>
        <taxon>Bacteria</taxon>
        <taxon>Pseudomonadati</taxon>
        <taxon>Planctomycetota</taxon>
        <taxon>Planctomycetia</taxon>
        <taxon>Pirellulales</taxon>
        <taxon>Pirellulaceae</taxon>
        <taxon>Blastopirellula</taxon>
    </lineage>
</organism>
<evidence type="ECO:0000313" key="1">
    <source>
        <dbReference type="EMBL" id="EAQ80852.1"/>
    </source>
</evidence>
<gene>
    <name evidence="1" type="ORF">DSM3645_12566</name>
</gene>
<dbReference type="EMBL" id="AANZ01000007">
    <property type="protein sequence ID" value="EAQ80852.1"/>
    <property type="molecule type" value="Genomic_DNA"/>
</dbReference>